<dbReference type="InterPro" id="IPR058548">
    <property type="entry name" value="MlaB-like_STAS"/>
</dbReference>
<dbReference type="EMBL" id="RJVJ01000001">
    <property type="protein sequence ID" value="ROR46956.1"/>
    <property type="molecule type" value="Genomic_DNA"/>
</dbReference>
<dbReference type="SUPFAM" id="SSF52091">
    <property type="entry name" value="SpoIIaa-like"/>
    <property type="match status" value="1"/>
</dbReference>
<dbReference type="CDD" id="cd07043">
    <property type="entry name" value="STAS_anti-anti-sigma_factors"/>
    <property type="match status" value="1"/>
</dbReference>
<reference evidence="4 5" key="1">
    <citation type="submission" date="2018-11" db="EMBL/GenBank/DDBJ databases">
        <title>Sequencing the genomes of 1000 actinobacteria strains.</title>
        <authorList>
            <person name="Klenk H.-P."/>
        </authorList>
    </citation>
    <scope>NUCLEOTIDE SEQUENCE [LARGE SCALE GENOMIC DNA]</scope>
    <source>
        <strain evidence="2 5">DSM 44780</strain>
        <strain evidence="3 4">DSM 44781</strain>
    </source>
</reference>
<organism evidence="3 4">
    <name type="scientific">Kitasatospora cineracea</name>
    <dbReference type="NCBI Taxonomy" id="88074"/>
    <lineage>
        <taxon>Bacteria</taxon>
        <taxon>Bacillati</taxon>
        <taxon>Actinomycetota</taxon>
        <taxon>Actinomycetes</taxon>
        <taxon>Kitasatosporales</taxon>
        <taxon>Streptomycetaceae</taxon>
        <taxon>Kitasatospora</taxon>
    </lineage>
</organism>
<dbReference type="EMBL" id="RKQG01000001">
    <property type="protein sequence ID" value="RPE37121.1"/>
    <property type="molecule type" value="Genomic_DNA"/>
</dbReference>
<dbReference type="InterPro" id="IPR036513">
    <property type="entry name" value="STAS_dom_sf"/>
</dbReference>
<accession>A0A3N4S1B6</accession>
<proteinExistence type="predicted"/>
<dbReference type="InterPro" id="IPR002645">
    <property type="entry name" value="STAS_dom"/>
</dbReference>
<accession>A0A8G1XFT7</accession>
<comment type="caution">
    <text evidence="3">The sequence shown here is derived from an EMBL/GenBank/DDBJ whole genome shotgun (WGS) entry which is preliminary data.</text>
</comment>
<protein>
    <submittedName>
        <fullName evidence="3">Anti-anti-sigma factor</fullName>
    </submittedName>
</protein>
<evidence type="ECO:0000313" key="2">
    <source>
        <dbReference type="EMBL" id="ROR46956.1"/>
    </source>
</evidence>
<feature type="domain" description="STAS" evidence="1">
    <location>
        <begin position="40"/>
        <end position="127"/>
    </location>
</feature>
<evidence type="ECO:0000313" key="4">
    <source>
        <dbReference type="Proteomes" id="UP000266906"/>
    </source>
</evidence>
<dbReference type="PROSITE" id="PS50801">
    <property type="entry name" value="STAS"/>
    <property type="match status" value="1"/>
</dbReference>
<keyword evidence="4" id="KW-1185">Reference proteome</keyword>
<gene>
    <name evidence="3" type="ORF">EDD38_5516</name>
    <name evidence="2" type="ORF">EDD39_5262</name>
</gene>
<evidence type="ECO:0000313" key="5">
    <source>
        <dbReference type="Proteomes" id="UP000267408"/>
    </source>
</evidence>
<evidence type="ECO:0000313" key="3">
    <source>
        <dbReference type="EMBL" id="RPE37121.1"/>
    </source>
</evidence>
<dbReference type="RefSeq" id="WP_162870145.1">
    <property type="nucleotide sequence ID" value="NZ_JBEYIY010000077.1"/>
</dbReference>
<dbReference type="Gene3D" id="3.30.750.24">
    <property type="entry name" value="STAS domain"/>
    <property type="match status" value="1"/>
</dbReference>
<evidence type="ECO:0000259" key="1">
    <source>
        <dbReference type="PROSITE" id="PS50801"/>
    </source>
</evidence>
<dbReference type="AlphaFoldDB" id="A0A3N4S1B6"/>
<sequence>MTVLLPAVRTDRFHGEGVPCLRFHCPVEQVGNGLALAPCGDLDRTALPLLAGPLYRIGPGTAWVHLDLSAVGFMDSSGLSFLTRLQRRCLRAGARLEVAGLRPQHLQVLDLAGYALLVPVQGRPAAV</sequence>
<dbReference type="Pfam" id="PF13466">
    <property type="entry name" value="STAS_2"/>
    <property type="match status" value="1"/>
</dbReference>
<dbReference type="Proteomes" id="UP000267408">
    <property type="component" value="Unassembled WGS sequence"/>
</dbReference>
<name>A0A3N4S1B6_9ACTN</name>
<dbReference type="Proteomes" id="UP000266906">
    <property type="component" value="Unassembled WGS sequence"/>
</dbReference>